<keyword evidence="2" id="KW-1185">Reference proteome</keyword>
<evidence type="ECO:0000313" key="1">
    <source>
        <dbReference type="EMBL" id="KIL36210.1"/>
    </source>
</evidence>
<reference evidence="1 2" key="1">
    <citation type="submission" date="2014-12" db="EMBL/GenBank/DDBJ databases">
        <title>Draft genome sequence of Cohnella kolymensis strain B-2846.</title>
        <authorList>
            <person name="Karlyshev A.V."/>
            <person name="Kudryashova E.B."/>
        </authorList>
    </citation>
    <scope>NUCLEOTIDE SEQUENCE [LARGE SCALE GENOMIC DNA]</scope>
    <source>
        <strain evidence="1 2">VKM B-2846</strain>
    </source>
</reference>
<dbReference type="EMBL" id="JXAL01000014">
    <property type="protein sequence ID" value="KIL36210.1"/>
    <property type="molecule type" value="Genomic_DNA"/>
</dbReference>
<comment type="caution">
    <text evidence="1">The sequence shown here is derived from an EMBL/GenBank/DDBJ whole genome shotgun (WGS) entry which is preliminary data.</text>
</comment>
<accession>A0ABR5A570</accession>
<protein>
    <submittedName>
        <fullName evidence="1">Uncharacterized protein</fullName>
    </submittedName>
</protein>
<name>A0ABR5A570_9BACL</name>
<sequence>MLYLESIEQIYNRLIAEEKLKNGSKYERLAAVVYKILDDSKTVIHDMRLRGDGKSAQHQIDVTIEKGGTQKKNSS</sequence>
<organism evidence="1 2">
    <name type="scientific">Cohnella kolymensis</name>
    <dbReference type="NCBI Taxonomy" id="1590652"/>
    <lineage>
        <taxon>Bacteria</taxon>
        <taxon>Bacillati</taxon>
        <taxon>Bacillota</taxon>
        <taxon>Bacilli</taxon>
        <taxon>Bacillales</taxon>
        <taxon>Paenibacillaceae</taxon>
        <taxon>Cohnella</taxon>
    </lineage>
</organism>
<gene>
    <name evidence="1" type="ORF">SD71_09695</name>
</gene>
<evidence type="ECO:0000313" key="2">
    <source>
        <dbReference type="Proteomes" id="UP000054526"/>
    </source>
</evidence>
<dbReference type="Proteomes" id="UP000054526">
    <property type="component" value="Unassembled WGS sequence"/>
</dbReference>
<proteinExistence type="predicted"/>